<organism evidence="1 2">
    <name type="scientific">Streptomyces evansiae</name>
    <dbReference type="NCBI Taxonomy" id="3075535"/>
    <lineage>
        <taxon>Bacteria</taxon>
        <taxon>Bacillati</taxon>
        <taxon>Actinomycetota</taxon>
        <taxon>Actinomycetes</taxon>
        <taxon>Kitasatosporales</taxon>
        <taxon>Streptomycetaceae</taxon>
        <taxon>Streptomyces</taxon>
    </lineage>
</organism>
<dbReference type="RefSeq" id="WP_010265565.1">
    <property type="nucleotide sequence ID" value="NZ_JAVRET010000023.1"/>
</dbReference>
<dbReference type="EMBL" id="JAVRET010000023">
    <property type="protein sequence ID" value="MDT0409865.1"/>
    <property type="molecule type" value="Genomic_DNA"/>
</dbReference>
<evidence type="ECO:0000313" key="1">
    <source>
        <dbReference type="EMBL" id="MDT0409865.1"/>
    </source>
</evidence>
<accession>A0ABU2R2D4</accession>
<dbReference type="Proteomes" id="UP001183610">
    <property type="component" value="Unassembled WGS sequence"/>
</dbReference>
<comment type="caution">
    <text evidence="1">The sequence shown here is derived from an EMBL/GenBank/DDBJ whole genome shotgun (WGS) entry which is preliminary data.</text>
</comment>
<proteinExistence type="predicted"/>
<gene>
    <name evidence="1" type="ORF">RM698_12490</name>
</gene>
<sequence>MTTPRRFVDALLNDAPAAPAPRLCVWCHEMTTAPVAVRYVQTNSGPGVTQYACPAHVTLCGVGPMPGELED</sequence>
<reference evidence="2" key="1">
    <citation type="submission" date="2023-07" db="EMBL/GenBank/DDBJ databases">
        <title>30 novel species of actinomycetes from the DSMZ collection.</title>
        <authorList>
            <person name="Nouioui I."/>
        </authorList>
    </citation>
    <scope>NUCLEOTIDE SEQUENCE [LARGE SCALE GENOMIC DNA]</scope>
    <source>
        <strain evidence="2">DSM 41979</strain>
    </source>
</reference>
<protein>
    <submittedName>
        <fullName evidence="1">Uncharacterized protein</fullName>
    </submittedName>
</protein>
<evidence type="ECO:0000313" key="2">
    <source>
        <dbReference type="Proteomes" id="UP001183610"/>
    </source>
</evidence>
<keyword evidence="2" id="KW-1185">Reference proteome</keyword>
<name>A0ABU2R2D4_9ACTN</name>